<comment type="caution">
    <text evidence="2">The sequence shown here is derived from an EMBL/GenBank/DDBJ whole genome shotgun (WGS) entry which is preliminary data.</text>
</comment>
<evidence type="ECO:0000313" key="2">
    <source>
        <dbReference type="EMBL" id="KAK7546212.1"/>
    </source>
</evidence>
<keyword evidence="3" id="KW-1185">Reference proteome</keyword>
<evidence type="ECO:0000313" key="3">
    <source>
        <dbReference type="Proteomes" id="UP001365128"/>
    </source>
</evidence>
<proteinExistence type="predicted"/>
<dbReference type="EMBL" id="JBBPDW010000015">
    <property type="protein sequence ID" value="KAK7546212.1"/>
    <property type="molecule type" value="Genomic_DNA"/>
</dbReference>
<feature type="region of interest" description="Disordered" evidence="1">
    <location>
        <begin position="56"/>
        <end position="75"/>
    </location>
</feature>
<reference evidence="2 3" key="1">
    <citation type="submission" date="2024-04" db="EMBL/GenBank/DDBJ databases">
        <title>Phyllosticta paracitricarpa is synonymous to the EU quarantine fungus P. citricarpa based on phylogenomic analyses.</title>
        <authorList>
            <consortium name="Lawrence Berkeley National Laboratory"/>
            <person name="Van Ingen-Buijs V.A."/>
            <person name="Van Westerhoven A.C."/>
            <person name="Haridas S."/>
            <person name="Skiadas P."/>
            <person name="Martin F."/>
            <person name="Groenewald J.Z."/>
            <person name="Crous P.W."/>
            <person name="Seidl M.F."/>
        </authorList>
    </citation>
    <scope>NUCLEOTIDE SEQUENCE [LARGE SCALE GENOMIC DNA]</scope>
    <source>
        <strain evidence="2 3">CBS 122670</strain>
    </source>
</reference>
<evidence type="ECO:0000256" key="1">
    <source>
        <dbReference type="SAM" id="MobiDB-lite"/>
    </source>
</evidence>
<dbReference type="Proteomes" id="UP001365128">
    <property type="component" value="Unassembled WGS sequence"/>
</dbReference>
<sequence>MHACMVRSHEQRERAFVFFFCFFVRCHTPCLPSPPPPPPPPCAIHTYIRTYVPNPCRADDDDFDAGRRRRRRRPV</sequence>
<evidence type="ECO:0008006" key="4">
    <source>
        <dbReference type="Google" id="ProtNLM"/>
    </source>
</evidence>
<organism evidence="2 3">
    <name type="scientific">Phyllosticta citricarpa</name>
    <dbReference type="NCBI Taxonomy" id="55181"/>
    <lineage>
        <taxon>Eukaryota</taxon>
        <taxon>Fungi</taxon>
        <taxon>Dikarya</taxon>
        <taxon>Ascomycota</taxon>
        <taxon>Pezizomycotina</taxon>
        <taxon>Dothideomycetes</taxon>
        <taxon>Dothideomycetes incertae sedis</taxon>
        <taxon>Botryosphaeriales</taxon>
        <taxon>Phyllostictaceae</taxon>
        <taxon>Phyllosticta</taxon>
    </lineage>
</organism>
<protein>
    <recommendedName>
        <fullName evidence="4">Secreted protein</fullName>
    </recommendedName>
</protein>
<gene>
    <name evidence="2" type="ORF">IWX46DRAFT_599885</name>
</gene>
<name>A0ABR1MD16_9PEZI</name>
<accession>A0ABR1MD16</accession>